<dbReference type="Proteomes" id="UP000094714">
    <property type="component" value="Chromosome"/>
</dbReference>
<organism evidence="6 7">
    <name type="scientific">Limosilactobacillus fermentum</name>
    <name type="common">Lactobacillus fermentum</name>
    <dbReference type="NCBI Taxonomy" id="1613"/>
    <lineage>
        <taxon>Bacteria</taxon>
        <taxon>Bacillati</taxon>
        <taxon>Bacillota</taxon>
        <taxon>Bacilli</taxon>
        <taxon>Lactobacillales</taxon>
        <taxon>Lactobacillaceae</taxon>
        <taxon>Limosilactobacillus</taxon>
    </lineage>
</organism>
<dbReference type="GO" id="GO:0030246">
    <property type="term" value="F:carbohydrate binding"/>
    <property type="evidence" value="ECO:0007669"/>
    <property type="project" value="InterPro"/>
</dbReference>
<dbReference type="Gene3D" id="1.10.10.60">
    <property type="entry name" value="Homeodomain-like"/>
    <property type="match status" value="1"/>
</dbReference>
<dbReference type="InterPro" id="IPR007324">
    <property type="entry name" value="Sugar-bd_dom_put"/>
</dbReference>
<dbReference type="InterPro" id="IPR051054">
    <property type="entry name" value="SorC_transcr_regulators"/>
</dbReference>
<name>A0A1D7ZWK3_LIMFE</name>
<evidence type="ECO:0000256" key="3">
    <source>
        <dbReference type="ARBA" id="ARBA00023125"/>
    </source>
</evidence>
<dbReference type="Pfam" id="PF04198">
    <property type="entry name" value="Sugar-bind"/>
    <property type="match status" value="1"/>
</dbReference>
<evidence type="ECO:0000256" key="4">
    <source>
        <dbReference type="ARBA" id="ARBA00023163"/>
    </source>
</evidence>
<sequence>MVMRSEKLTETQLKLALRIARSYYLDKVSQTDIAKNLEISRPTVSRYLQYAVDTGMVDIRIQDPFENVGSLEQDLRTKYGLKRAIVVDQVGESYPQILEQLGQATANYLQEIVQDGDTIGLSWGRTMAAVADYLQPSNKKDVQTVYLKGTVANSSRNNYASYIAEKFNQAFSTQTLILPVPVIFDNQETRDAVLRDRFIHQIMETAATAEIALFTVGTTRDDAMLFQLGYLTAEQIAYLKQHAVGDAISQFIDRKGQVADPQLSKQTMALPIEQLKLKRHSILVAGGSTKLAALHAALVGGYASELITDLEDAKQLIEM</sequence>
<gene>
    <name evidence="6" type="ORF">LACFE_CDS0791</name>
</gene>
<feature type="domain" description="Sugar-binding" evidence="5">
    <location>
        <begin position="64"/>
        <end position="317"/>
    </location>
</feature>
<proteinExistence type="inferred from homology"/>
<keyword evidence="4" id="KW-0804">Transcription</keyword>
<evidence type="ECO:0000313" key="7">
    <source>
        <dbReference type="Proteomes" id="UP000094714"/>
    </source>
</evidence>
<dbReference type="AlphaFoldDB" id="A0A1D7ZWK3"/>
<dbReference type="PATRIC" id="fig|1613.112.peg.829"/>
<dbReference type="PANTHER" id="PTHR34294">
    <property type="entry name" value="TRANSCRIPTIONAL REGULATOR-RELATED"/>
    <property type="match status" value="1"/>
</dbReference>
<evidence type="ECO:0000313" key="6">
    <source>
        <dbReference type="EMBL" id="AOR74255.1"/>
    </source>
</evidence>
<protein>
    <submittedName>
        <fullName evidence="6">DeoR family transcriptional regulator</fullName>
    </submittedName>
</protein>
<accession>A0A1D7ZWK3</accession>
<evidence type="ECO:0000259" key="5">
    <source>
        <dbReference type="Pfam" id="PF04198"/>
    </source>
</evidence>
<reference evidence="6 7" key="1">
    <citation type="submission" date="2016-09" db="EMBL/GenBank/DDBJ databases">
        <title>Genome Sequence of the Lactobacillus fermentum strain NCC2970 (CNCM I-5068).</title>
        <authorList>
            <person name="Barretto C."/>
            <person name="Ngom-Bru C."/>
            <person name="Genevaz A."/>
            <person name="Fournier C."/>
            <person name="Moine D."/>
            <person name="Kassam M."/>
            <person name="Iltis A."/>
            <person name="Sagory-Zalkind P."/>
            <person name="Faucherand G."/>
            <person name="Descombes P."/>
            <person name="Duboux S."/>
        </authorList>
    </citation>
    <scope>NUCLEOTIDE SEQUENCE [LARGE SCALE GENOMIC DNA]</scope>
    <source>
        <strain evidence="6 7">NCC2970</strain>
    </source>
</reference>
<keyword evidence="2" id="KW-0805">Transcription regulation</keyword>
<dbReference type="GO" id="GO:0003677">
    <property type="term" value="F:DNA binding"/>
    <property type="evidence" value="ECO:0007669"/>
    <property type="project" value="UniProtKB-KW"/>
</dbReference>
<dbReference type="SUPFAM" id="SSF100950">
    <property type="entry name" value="NagB/RpiA/CoA transferase-like"/>
    <property type="match status" value="1"/>
</dbReference>
<dbReference type="RefSeq" id="WP_015639569.1">
    <property type="nucleotide sequence ID" value="NZ_CABJBV010000033.1"/>
</dbReference>
<evidence type="ECO:0000256" key="2">
    <source>
        <dbReference type="ARBA" id="ARBA00023015"/>
    </source>
</evidence>
<dbReference type="InterPro" id="IPR037171">
    <property type="entry name" value="NagB/RpiA_transferase-like"/>
</dbReference>
<dbReference type="PANTHER" id="PTHR34294:SF1">
    <property type="entry name" value="TRANSCRIPTIONAL REGULATOR LSRR"/>
    <property type="match status" value="1"/>
</dbReference>
<comment type="similarity">
    <text evidence="1">Belongs to the SorC transcriptional regulatory family.</text>
</comment>
<dbReference type="Gene3D" id="3.40.50.1360">
    <property type="match status" value="1"/>
</dbReference>
<dbReference type="EMBL" id="CP017151">
    <property type="protein sequence ID" value="AOR74255.1"/>
    <property type="molecule type" value="Genomic_DNA"/>
</dbReference>
<keyword evidence="3" id="KW-0238">DNA-binding</keyword>
<evidence type="ECO:0000256" key="1">
    <source>
        <dbReference type="ARBA" id="ARBA00010466"/>
    </source>
</evidence>